<reference evidence="9" key="1">
    <citation type="submission" date="2016-10" db="EMBL/GenBank/DDBJ databases">
        <authorList>
            <person name="Varghese N."/>
            <person name="Submissions S."/>
        </authorList>
    </citation>
    <scope>NUCLEOTIDE SEQUENCE [LARGE SCALE GENOMIC DNA]</scope>
    <source>
        <strain evidence="9">DSM 45459</strain>
    </source>
</reference>
<evidence type="ECO:0000256" key="6">
    <source>
        <dbReference type="SAM" id="MobiDB-lite"/>
    </source>
</evidence>
<dbReference type="SMART" id="SM01043">
    <property type="entry name" value="BTAD"/>
    <property type="match status" value="1"/>
</dbReference>
<gene>
    <name evidence="8" type="ORF">SAMN04489718_2772</name>
</gene>
<evidence type="ECO:0000256" key="3">
    <source>
        <dbReference type="ARBA" id="ARBA00023125"/>
    </source>
</evidence>
<comment type="similarity">
    <text evidence="1">Belongs to the AfsR/DnrI/RedD regulatory family.</text>
</comment>
<dbReference type="InterPro" id="IPR011990">
    <property type="entry name" value="TPR-like_helical_dom_sf"/>
</dbReference>
<keyword evidence="3 5" id="KW-0238">DNA-binding</keyword>
<dbReference type="SMART" id="SM00028">
    <property type="entry name" value="TPR"/>
    <property type="match status" value="4"/>
</dbReference>
<dbReference type="Gene3D" id="3.40.50.300">
    <property type="entry name" value="P-loop containing nucleotide triphosphate hydrolases"/>
    <property type="match status" value="1"/>
</dbReference>
<dbReference type="SUPFAM" id="SSF52540">
    <property type="entry name" value="P-loop containing nucleoside triphosphate hydrolases"/>
    <property type="match status" value="1"/>
</dbReference>
<evidence type="ECO:0000313" key="9">
    <source>
        <dbReference type="Proteomes" id="UP000199301"/>
    </source>
</evidence>
<feature type="domain" description="OmpR/PhoB-type" evidence="7">
    <location>
        <begin position="15"/>
        <end position="123"/>
    </location>
</feature>
<dbReference type="InterPro" id="IPR019734">
    <property type="entry name" value="TPR_rpt"/>
</dbReference>
<dbReference type="GO" id="GO:0006355">
    <property type="term" value="P:regulation of DNA-templated transcription"/>
    <property type="evidence" value="ECO:0007669"/>
    <property type="project" value="InterPro"/>
</dbReference>
<dbReference type="Pfam" id="PF00931">
    <property type="entry name" value="NB-ARC"/>
    <property type="match status" value="1"/>
</dbReference>
<dbReference type="InterPro" id="IPR051677">
    <property type="entry name" value="AfsR-DnrI-RedD_regulator"/>
</dbReference>
<keyword evidence="2" id="KW-0805">Transcription regulation</keyword>
<accession>A0A1H1F0A9</accession>
<dbReference type="SUPFAM" id="SSF46894">
    <property type="entry name" value="C-terminal effector domain of the bipartite response regulators"/>
    <property type="match status" value="1"/>
</dbReference>
<dbReference type="Pfam" id="PF00486">
    <property type="entry name" value="Trans_reg_C"/>
    <property type="match status" value="1"/>
</dbReference>
<name>A0A1H1F0A9_9ACTN</name>
<dbReference type="PRINTS" id="PR00364">
    <property type="entry name" value="DISEASERSIST"/>
</dbReference>
<dbReference type="AlphaFoldDB" id="A0A1H1F0A9"/>
<dbReference type="Gene3D" id="1.25.40.10">
    <property type="entry name" value="Tetratricopeptide repeat domain"/>
    <property type="match status" value="2"/>
</dbReference>
<dbReference type="EMBL" id="FNKO01000002">
    <property type="protein sequence ID" value="SDQ94435.1"/>
    <property type="molecule type" value="Genomic_DNA"/>
</dbReference>
<dbReference type="InterPro" id="IPR016032">
    <property type="entry name" value="Sig_transdc_resp-reg_C-effctor"/>
</dbReference>
<keyword evidence="4" id="KW-0804">Transcription</keyword>
<dbReference type="InterPro" id="IPR005158">
    <property type="entry name" value="BTAD"/>
</dbReference>
<evidence type="ECO:0000313" key="8">
    <source>
        <dbReference type="EMBL" id="SDQ94435.1"/>
    </source>
</evidence>
<proteinExistence type="inferred from homology"/>
<dbReference type="STRING" id="995062.SAMN04489718_2772"/>
<dbReference type="GO" id="GO:0000160">
    <property type="term" value="P:phosphorelay signal transduction system"/>
    <property type="evidence" value="ECO:0007669"/>
    <property type="project" value="InterPro"/>
</dbReference>
<dbReference type="SUPFAM" id="SSF48452">
    <property type="entry name" value="TPR-like"/>
    <property type="match status" value="2"/>
</dbReference>
<dbReference type="GO" id="GO:0043531">
    <property type="term" value="F:ADP binding"/>
    <property type="evidence" value="ECO:0007669"/>
    <property type="project" value="InterPro"/>
</dbReference>
<evidence type="ECO:0000256" key="5">
    <source>
        <dbReference type="PROSITE-ProRule" id="PRU01091"/>
    </source>
</evidence>
<keyword evidence="9" id="KW-1185">Reference proteome</keyword>
<dbReference type="InterPro" id="IPR036390">
    <property type="entry name" value="WH_DNA-bd_sf"/>
</dbReference>
<feature type="compositionally biased region" description="Basic and acidic residues" evidence="6">
    <location>
        <begin position="954"/>
        <end position="970"/>
    </location>
</feature>
<dbReference type="SUPFAM" id="SSF46785">
    <property type="entry name" value="Winged helix' DNA-binding domain"/>
    <property type="match status" value="1"/>
</dbReference>
<sequence length="970" mass="106981">MSERGIELRGVMPPEDSSPAGPGSGYEFRLLGPLEVLHGGERQPLGNSGVRSALACLLLEPNQVVSMDRLIDTLWGEKPPRTARTIIHGYISRLRKLLTPEGGTRGEENPEIVTRSPGYLLRIDSERIDAHRARSLINRAGNMEPAERSRVLGQALTLWRGPILADISSGRLHRMVVPNLDELRMMALEERIAADLELGRHRQLAVELPALVEQYPLRERLAGQLMLSYYRSGQRARAQDCYHSLRERLSDELGIDPGPDLRSLYERMLRDDESLLTPVRVVSGEGGGSGTGVVTHPAELPPRTAGFVGRKTELSALDRMLSEEEQGSPGMLAAVTGTAGVGKSALAVTWAHRVAHRFPDGQLHACLRGFDSESPPLSPGEALTGFLKTLGIADDVIPIDLQERAALYRSLLADRRVLILLDDARDADQIRPLLPSSTGSLVLVTSRRRLDGLVVRSGARTLPLETLPTSAAVELLDRAGVPGRSSSEPQAARELAELCGGLPLALRIAAARLAANPGRAVRELVGELTDERERLTALDIDDADASVRRAFDISYRNLHPSQAWTFRLLGLIPGHTFTTHAVAALCGTDPETARRRLRALTLAHLVSEPKQDRFAMHDLLRVYARELRASEDGGQDAETTNTALRGLLEHYLAASDHARRFLRPPRDELDFSGWKWAVPAISGREQALEWFDAEWSNLVAAIDTAADAGWNSVVWQLVRLQFNYLMVRCPWEDWVRIYSGGLEAARRADESSGRVLMLAGLGVVYSRSGAPEEALKYYAESYHLADSLPDPRKLAMTQVNMGSALFRLGRYPDARRHCEEALRTYREQKDRYGEAGALNNLAQVEQVTGNLSAAFGYLRKAEKRYREADDLEILAMVLNNCGEVSLELDRIDNARRYYGEALDVARQCGSTMRQAAAYMGLGDVASLREGPAAARRRWDTALSIFEAGGSPRAAESRARIERLESERGET</sequence>
<dbReference type="InterPro" id="IPR036388">
    <property type="entry name" value="WH-like_DNA-bd_sf"/>
</dbReference>
<dbReference type="InterPro" id="IPR027417">
    <property type="entry name" value="P-loop_NTPase"/>
</dbReference>
<dbReference type="GO" id="GO:0003677">
    <property type="term" value="F:DNA binding"/>
    <property type="evidence" value="ECO:0007669"/>
    <property type="project" value="UniProtKB-UniRule"/>
</dbReference>
<dbReference type="CDD" id="cd15831">
    <property type="entry name" value="BTAD"/>
    <property type="match status" value="1"/>
</dbReference>
<dbReference type="Gene3D" id="1.10.10.10">
    <property type="entry name" value="Winged helix-like DNA-binding domain superfamily/Winged helix DNA-binding domain"/>
    <property type="match status" value="1"/>
</dbReference>
<evidence type="ECO:0000256" key="4">
    <source>
        <dbReference type="ARBA" id="ARBA00023163"/>
    </source>
</evidence>
<dbReference type="Pfam" id="PF03704">
    <property type="entry name" value="BTAD"/>
    <property type="match status" value="1"/>
</dbReference>
<dbReference type="SMART" id="SM00862">
    <property type="entry name" value="Trans_reg_C"/>
    <property type="match status" value="1"/>
</dbReference>
<feature type="region of interest" description="Disordered" evidence="6">
    <location>
        <begin position="950"/>
        <end position="970"/>
    </location>
</feature>
<dbReference type="InterPro" id="IPR001867">
    <property type="entry name" value="OmpR/PhoB-type_DNA-bd"/>
</dbReference>
<dbReference type="PANTHER" id="PTHR35807">
    <property type="entry name" value="TRANSCRIPTIONAL REGULATOR REDD-RELATED"/>
    <property type="match status" value="1"/>
</dbReference>
<dbReference type="Pfam" id="PF13424">
    <property type="entry name" value="TPR_12"/>
    <property type="match status" value="1"/>
</dbReference>
<dbReference type="Proteomes" id="UP000199301">
    <property type="component" value="Unassembled WGS sequence"/>
</dbReference>
<evidence type="ECO:0000259" key="7">
    <source>
        <dbReference type="PROSITE" id="PS51755"/>
    </source>
</evidence>
<dbReference type="PANTHER" id="PTHR35807:SF1">
    <property type="entry name" value="TRANSCRIPTIONAL REGULATOR REDD"/>
    <property type="match status" value="1"/>
</dbReference>
<feature type="region of interest" description="Disordered" evidence="6">
    <location>
        <begin position="1"/>
        <end position="25"/>
    </location>
</feature>
<dbReference type="PROSITE" id="PS51755">
    <property type="entry name" value="OMPR_PHOB"/>
    <property type="match status" value="1"/>
</dbReference>
<evidence type="ECO:0000256" key="1">
    <source>
        <dbReference type="ARBA" id="ARBA00005820"/>
    </source>
</evidence>
<dbReference type="InterPro" id="IPR002182">
    <property type="entry name" value="NB-ARC"/>
</dbReference>
<feature type="DNA-binding region" description="OmpR/PhoB-type" evidence="5">
    <location>
        <begin position="15"/>
        <end position="123"/>
    </location>
</feature>
<evidence type="ECO:0000256" key="2">
    <source>
        <dbReference type="ARBA" id="ARBA00023015"/>
    </source>
</evidence>
<organism evidence="8 9">
    <name type="scientific">Actinopolyspora saharensis</name>
    <dbReference type="NCBI Taxonomy" id="995062"/>
    <lineage>
        <taxon>Bacteria</taxon>
        <taxon>Bacillati</taxon>
        <taxon>Actinomycetota</taxon>
        <taxon>Actinomycetes</taxon>
        <taxon>Actinopolysporales</taxon>
        <taxon>Actinopolysporaceae</taxon>
        <taxon>Actinopolyspora</taxon>
    </lineage>
</organism>
<protein>
    <submittedName>
        <fullName evidence="8">DNA-binding transcriptional activator of the SARP family</fullName>
    </submittedName>
</protein>